<keyword evidence="5" id="KW-1185">Reference proteome</keyword>
<dbReference type="PANTHER" id="PTHR10655">
    <property type="entry name" value="LYSOPHOSPHOLIPASE-RELATED"/>
    <property type="match status" value="1"/>
</dbReference>
<dbReference type="RefSeq" id="WP_180822270.1">
    <property type="nucleotide sequence ID" value="NZ_JACAWY010000001.1"/>
</dbReference>
<dbReference type="InterPro" id="IPR003140">
    <property type="entry name" value="PLipase/COase/thioEstase"/>
</dbReference>
<evidence type="ECO:0000256" key="1">
    <source>
        <dbReference type="ARBA" id="ARBA00006499"/>
    </source>
</evidence>
<dbReference type="InterPro" id="IPR050565">
    <property type="entry name" value="LYPA1-2/EST-like"/>
</dbReference>
<dbReference type="InterPro" id="IPR029058">
    <property type="entry name" value="AB_hydrolase_fold"/>
</dbReference>
<dbReference type="Pfam" id="PF02230">
    <property type="entry name" value="Abhydrolase_2"/>
    <property type="match status" value="1"/>
</dbReference>
<organism evidence="4 5">
    <name type="scientific">Pantoea nemavictus</name>
    <dbReference type="NCBI Taxonomy" id="2726955"/>
    <lineage>
        <taxon>Bacteria</taxon>
        <taxon>Pseudomonadati</taxon>
        <taxon>Pseudomonadota</taxon>
        <taxon>Gammaproteobacteria</taxon>
        <taxon>Enterobacterales</taxon>
        <taxon>Erwiniaceae</taxon>
        <taxon>Pantoea</taxon>
    </lineage>
</organism>
<reference evidence="4 5" key="1">
    <citation type="submission" date="2023-12" db="EMBL/GenBank/DDBJ databases">
        <title>Gut-associated functions are favored during microbiome assembly across C. elegans life.</title>
        <authorList>
            <person name="Zimmermann J."/>
        </authorList>
    </citation>
    <scope>NUCLEOTIDE SEQUENCE [LARGE SCALE GENOMIC DNA]</scope>
    <source>
        <strain evidence="4 5">BIGb0393</strain>
    </source>
</reference>
<protein>
    <submittedName>
        <fullName evidence="4">Esterase</fullName>
    </submittedName>
</protein>
<name>A0ABU8PQX4_9GAMM</name>
<evidence type="ECO:0000313" key="4">
    <source>
        <dbReference type="EMBL" id="MEJ5044379.1"/>
    </source>
</evidence>
<evidence type="ECO:0000259" key="3">
    <source>
        <dbReference type="Pfam" id="PF02230"/>
    </source>
</evidence>
<evidence type="ECO:0000256" key="2">
    <source>
        <dbReference type="ARBA" id="ARBA00022801"/>
    </source>
</evidence>
<feature type="domain" description="Phospholipase/carboxylesterase/thioesterase" evidence="3">
    <location>
        <begin position="6"/>
        <end position="208"/>
    </location>
</feature>
<dbReference type="PANTHER" id="PTHR10655:SF17">
    <property type="entry name" value="LYSOPHOSPHOLIPASE-LIKE PROTEIN 1"/>
    <property type="match status" value="1"/>
</dbReference>
<comment type="similarity">
    <text evidence="1">Belongs to the AB hydrolase superfamily. AB hydrolase 2 family.</text>
</comment>
<proteinExistence type="inferred from homology"/>
<accession>A0ABU8PQX4</accession>
<evidence type="ECO:0000313" key="5">
    <source>
        <dbReference type="Proteomes" id="UP001362100"/>
    </source>
</evidence>
<dbReference type="EMBL" id="JBBGZW010000001">
    <property type="protein sequence ID" value="MEJ5044379.1"/>
    <property type="molecule type" value="Genomic_DNA"/>
</dbReference>
<comment type="caution">
    <text evidence="4">The sequence shown here is derived from an EMBL/GenBank/DDBJ whole genome shotgun (WGS) entry which is preliminary data.</text>
</comment>
<keyword evidence="2" id="KW-0378">Hydrolase</keyword>
<sequence length="232" mass="25509">MALRYVIVQQPSSAAQLFLLYHGVNDNPDSMAQIGSWFAKAFPQALVISVGAPYAASSVPQGRLWFADIPAHDRSEQQGVDAVMPEFVESVRHWQQQSGVRAEATALVGFSQGGTMVLEGVKAQPDLAGRAIVFSGRYATLPQRASTRNTIHLIHGDYDEQIPLKYAEEAKQRLMSLGGDVTLDVVEDLPHAIDDRSMELALNHLRYTVPRRYFDEALSGAKPGDDDVVMMI</sequence>
<dbReference type="Proteomes" id="UP001362100">
    <property type="component" value="Unassembled WGS sequence"/>
</dbReference>
<dbReference type="Gene3D" id="3.40.50.1820">
    <property type="entry name" value="alpha/beta hydrolase"/>
    <property type="match status" value="1"/>
</dbReference>
<gene>
    <name evidence="4" type="primary">ypfH</name>
    <name evidence="4" type="ORF">WH298_03960</name>
</gene>
<dbReference type="SUPFAM" id="SSF53474">
    <property type="entry name" value="alpha/beta-Hydrolases"/>
    <property type="match status" value="1"/>
</dbReference>
<dbReference type="NCBIfam" id="NF008525">
    <property type="entry name" value="PRK11460.1"/>
    <property type="match status" value="1"/>
</dbReference>